<dbReference type="Pfam" id="PF19821">
    <property type="entry name" value="Phage_capsid_2"/>
    <property type="match status" value="1"/>
</dbReference>
<organism evidence="1 2">
    <name type="scientific">Chryseobacterium ureilyticum</name>
    <dbReference type="NCBI Taxonomy" id="373668"/>
    <lineage>
        <taxon>Bacteria</taxon>
        <taxon>Pseudomonadati</taxon>
        <taxon>Bacteroidota</taxon>
        <taxon>Flavobacteriia</taxon>
        <taxon>Flavobacteriales</taxon>
        <taxon>Weeksellaceae</taxon>
        <taxon>Chryseobacterium group</taxon>
        <taxon>Chryseobacterium</taxon>
    </lineage>
</organism>
<keyword evidence="2" id="KW-1185">Reference proteome</keyword>
<sequence length="322" mass="35275">MAQSVKVPQELWVSYIVEKLFKSNPHLKLCVDESKFVKGGSLVYIPQAGAKPNVVKNRGQLPAVAVQRGDTAIFYALDVYTTDPTLITWTEGMEISYAKTDSVLGDHTNTLVETVGDDMLYNWVRGFKPIAGGGSQVEYLPVANQIKTTGAATEVNLVDGQTGQRKALHHKQFQTAQAMMNKGNVAKTERYAMLESNMLQEFIDSLSQNQMAAFQGSVDLKNGVVGQFAGFTFLERSSVLAFNPTTNQPILPGEALEADSNLGCLLWQKDSVAKSTGDTELFQDIANPLYYGDIHSGLIKTGGRCRREDWRGVLTINQAKTA</sequence>
<protein>
    <submittedName>
        <fullName evidence="1">p22 coat protein-gene protein 5</fullName>
    </submittedName>
</protein>
<evidence type="ECO:0000313" key="1">
    <source>
        <dbReference type="EMBL" id="SIT25597.1"/>
    </source>
</evidence>
<dbReference type="RefSeq" id="WP_076554148.1">
    <property type="nucleotide sequence ID" value="NZ_FTOL01000015.1"/>
</dbReference>
<dbReference type="OrthoDB" id="1228719at2"/>
<dbReference type="InterPro" id="IPR045565">
    <property type="entry name" value="Phage_capsid_2"/>
</dbReference>
<accession>A0A1N7QSY7</accession>
<gene>
    <name evidence="1" type="ORF">SAMN05421786_11536</name>
</gene>
<dbReference type="Proteomes" id="UP000186744">
    <property type="component" value="Unassembled WGS sequence"/>
</dbReference>
<dbReference type="EMBL" id="FTOL01000015">
    <property type="protein sequence ID" value="SIT25597.1"/>
    <property type="molecule type" value="Genomic_DNA"/>
</dbReference>
<name>A0A1N7QSY7_9FLAO</name>
<keyword evidence="1" id="KW-0167">Capsid protein</keyword>
<keyword evidence="1" id="KW-0946">Virion</keyword>
<evidence type="ECO:0000313" key="2">
    <source>
        <dbReference type="Proteomes" id="UP000186744"/>
    </source>
</evidence>
<dbReference type="STRING" id="373668.SAMN05421786_11536"/>
<proteinExistence type="predicted"/>
<reference evidence="2" key="1">
    <citation type="submission" date="2017-01" db="EMBL/GenBank/DDBJ databases">
        <authorList>
            <person name="Varghese N."/>
            <person name="Submissions S."/>
        </authorList>
    </citation>
    <scope>NUCLEOTIDE SEQUENCE [LARGE SCALE GENOMIC DNA]</scope>
    <source>
        <strain evidence="2">DSM 18017</strain>
    </source>
</reference>
<dbReference type="AlphaFoldDB" id="A0A1N7QSY7"/>